<sequence length="477" mass="52238">MVSEEMVSRDLSFPAGMRGDHALIIPFTTSGHFIPLLDLTRHLVLRGLTVTVVATSDTLPLLSPLISDHPSSVKALVLPLCLEATSGWNDLTSCTRTAIRDLGTLHGPIRDWIAGHHSPPSVIISDMFSGWAHRLAQEVGIKSILFSPSGAMALSVIFSLWRDMPRPPPADMEDTAFAFPEIPNQPEYPWWQLSGLFRAHREGDPVSEFIKEAFLANIQSWGVVVNSFSELEGAYIDHLMKMVGHGRVWAVGPLLPVEPIVSSGQRGGISSILVEDLVSWLDSCGDRTVLYVCFGSQARLAEEQTAALASALEKSGVNFVWVVREDQPTKVALESFKDRVAGRGLVIRGWAPQLPILNHPAVDAFLTHCGWNSIMEALVAGVPMLAWPMGADQFVNATLIADQLKVARRVSEGASAIPDSDKLARAIREFINWEDCPERVRADVMRRAAADTMGHGGSSSENFDKMVKHARNKSYIL</sequence>
<dbReference type="InterPro" id="IPR002213">
    <property type="entry name" value="UDP_glucos_trans"/>
</dbReference>
<dbReference type="SUPFAM" id="SSF53756">
    <property type="entry name" value="UDP-Glycosyltransferase/glycogen phosphorylase"/>
    <property type="match status" value="1"/>
</dbReference>
<dbReference type="Gene3D" id="3.40.50.2000">
    <property type="entry name" value="Glycogen Phosphorylase B"/>
    <property type="match status" value="2"/>
</dbReference>
<dbReference type="EC" id="2.4.1.-" evidence="5"/>
<dbReference type="EMBL" id="JAXQNO010000004">
    <property type="protein sequence ID" value="KAK4798912.1"/>
    <property type="molecule type" value="Genomic_DNA"/>
</dbReference>
<gene>
    <name evidence="6" type="ORF">SAY86_024277</name>
</gene>
<dbReference type="PROSITE" id="PS00375">
    <property type="entry name" value="UDPGT"/>
    <property type="match status" value="1"/>
</dbReference>
<dbReference type="PANTHER" id="PTHR48047:SF8">
    <property type="entry name" value="FLAVONOL 3-O-GLUCOSYLTRANSFERASE UGT89B1"/>
    <property type="match status" value="1"/>
</dbReference>
<evidence type="ECO:0000256" key="2">
    <source>
        <dbReference type="ARBA" id="ARBA00022676"/>
    </source>
</evidence>
<keyword evidence="2 4" id="KW-0328">Glycosyltransferase</keyword>
<evidence type="ECO:0000313" key="7">
    <source>
        <dbReference type="Proteomes" id="UP001346149"/>
    </source>
</evidence>
<evidence type="ECO:0000256" key="5">
    <source>
        <dbReference type="RuleBase" id="RU362057"/>
    </source>
</evidence>
<evidence type="ECO:0000256" key="4">
    <source>
        <dbReference type="RuleBase" id="RU003718"/>
    </source>
</evidence>
<dbReference type="Proteomes" id="UP001346149">
    <property type="component" value="Unassembled WGS sequence"/>
</dbReference>
<dbReference type="GO" id="GO:0035251">
    <property type="term" value="F:UDP-glucosyltransferase activity"/>
    <property type="evidence" value="ECO:0007669"/>
    <property type="project" value="TreeGrafter"/>
</dbReference>
<proteinExistence type="inferred from homology"/>
<reference evidence="6 7" key="1">
    <citation type="journal article" date="2023" name="Hortic Res">
        <title>Pangenome of water caltrop reveals structural variations and asymmetric subgenome divergence after allopolyploidization.</title>
        <authorList>
            <person name="Zhang X."/>
            <person name="Chen Y."/>
            <person name="Wang L."/>
            <person name="Yuan Y."/>
            <person name="Fang M."/>
            <person name="Shi L."/>
            <person name="Lu R."/>
            <person name="Comes H.P."/>
            <person name="Ma Y."/>
            <person name="Chen Y."/>
            <person name="Huang G."/>
            <person name="Zhou Y."/>
            <person name="Zheng Z."/>
            <person name="Qiu Y."/>
        </authorList>
    </citation>
    <scope>NUCLEOTIDE SEQUENCE [LARGE SCALE GENOMIC DNA]</scope>
    <source>
        <strain evidence="6">F231</strain>
    </source>
</reference>
<dbReference type="Pfam" id="PF00201">
    <property type="entry name" value="UDPGT"/>
    <property type="match status" value="1"/>
</dbReference>
<protein>
    <recommendedName>
        <fullName evidence="5">Glycosyltransferase</fullName>
        <ecNumber evidence="5">2.4.1.-</ecNumber>
    </recommendedName>
</protein>
<comment type="caution">
    <text evidence="6">The sequence shown here is derived from an EMBL/GenBank/DDBJ whole genome shotgun (WGS) entry which is preliminary data.</text>
</comment>
<evidence type="ECO:0000256" key="1">
    <source>
        <dbReference type="ARBA" id="ARBA00009995"/>
    </source>
</evidence>
<dbReference type="InterPro" id="IPR035595">
    <property type="entry name" value="UDP_glycos_trans_CS"/>
</dbReference>
<accession>A0AAN7M6E1</accession>
<dbReference type="AlphaFoldDB" id="A0AAN7M6E1"/>
<evidence type="ECO:0000313" key="6">
    <source>
        <dbReference type="EMBL" id="KAK4798912.1"/>
    </source>
</evidence>
<keyword evidence="3 4" id="KW-0808">Transferase</keyword>
<dbReference type="FunFam" id="3.40.50.2000:FF:000064">
    <property type="entry name" value="Glycosyltransferase"/>
    <property type="match status" value="1"/>
</dbReference>
<keyword evidence="7" id="KW-1185">Reference proteome</keyword>
<dbReference type="PANTHER" id="PTHR48047">
    <property type="entry name" value="GLYCOSYLTRANSFERASE"/>
    <property type="match status" value="1"/>
</dbReference>
<organism evidence="6 7">
    <name type="scientific">Trapa natans</name>
    <name type="common">Water chestnut</name>
    <dbReference type="NCBI Taxonomy" id="22666"/>
    <lineage>
        <taxon>Eukaryota</taxon>
        <taxon>Viridiplantae</taxon>
        <taxon>Streptophyta</taxon>
        <taxon>Embryophyta</taxon>
        <taxon>Tracheophyta</taxon>
        <taxon>Spermatophyta</taxon>
        <taxon>Magnoliopsida</taxon>
        <taxon>eudicotyledons</taxon>
        <taxon>Gunneridae</taxon>
        <taxon>Pentapetalae</taxon>
        <taxon>rosids</taxon>
        <taxon>malvids</taxon>
        <taxon>Myrtales</taxon>
        <taxon>Lythraceae</taxon>
        <taxon>Trapa</taxon>
    </lineage>
</organism>
<evidence type="ECO:0000256" key="3">
    <source>
        <dbReference type="ARBA" id="ARBA00022679"/>
    </source>
</evidence>
<comment type="similarity">
    <text evidence="1 4">Belongs to the UDP-glycosyltransferase family.</text>
</comment>
<dbReference type="CDD" id="cd03784">
    <property type="entry name" value="GT1_Gtf-like"/>
    <property type="match status" value="1"/>
</dbReference>
<name>A0AAN7M6E1_TRANT</name>